<evidence type="ECO:0000313" key="2">
    <source>
        <dbReference type="WBParaSite" id="JU765_v2.g15098.t1"/>
    </source>
</evidence>
<evidence type="ECO:0000313" key="1">
    <source>
        <dbReference type="Proteomes" id="UP000887576"/>
    </source>
</evidence>
<organism evidence="1 2">
    <name type="scientific">Panagrolaimus sp. JU765</name>
    <dbReference type="NCBI Taxonomy" id="591449"/>
    <lineage>
        <taxon>Eukaryota</taxon>
        <taxon>Metazoa</taxon>
        <taxon>Ecdysozoa</taxon>
        <taxon>Nematoda</taxon>
        <taxon>Chromadorea</taxon>
        <taxon>Rhabditida</taxon>
        <taxon>Tylenchina</taxon>
        <taxon>Panagrolaimomorpha</taxon>
        <taxon>Panagrolaimoidea</taxon>
        <taxon>Panagrolaimidae</taxon>
        <taxon>Panagrolaimus</taxon>
    </lineage>
</organism>
<proteinExistence type="predicted"/>
<name>A0AC34QCL3_9BILA</name>
<sequence>MKSLLFVFVSIIFVASVYSEKWVKEDTNSPKIQKIIQEVIKLYNNDCKSAFYRIPTGISSVECNGEQYRIKMNLKEEVTLRVTPNKENEVKNLIVDEAKEI</sequence>
<reference evidence="2" key="1">
    <citation type="submission" date="2022-11" db="UniProtKB">
        <authorList>
            <consortium name="WormBaseParasite"/>
        </authorList>
    </citation>
    <scope>IDENTIFICATION</scope>
</reference>
<accession>A0AC34QCL3</accession>
<dbReference type="Proteomes" id="UP000887576">
    <property type="component" value="Unplaced"/>
</dbReference>
<dbReference type="WBParaSite" id="JU765_v2.g15098.t1">
    <property type="protein sequence ID" value="JU765_v2.g15098.t1"/>
    <property type="gene ID" value="JU765_v2.g15098"/>
</dbReference>
<protein>
    <submittedName>
        <fullName evidence="2">Uncharacterized protein</fullName>
    </submittedName>
</protein>